<accession>A0ABV0P9W2</accession>
<keyword evidence="2" id="KW-1185">Reference proteome</keyword>
<dbReference type="EMBL" id="JAHRIO010067441">
    <property type="protein sequence ID" value="MEQ2180234.1"/>
    <property type="molecule type" value="Genomic_DNA"/>
</dbReference>
<proteinExistence type="predicted"/>
<sequence>MSPHMLPAYIPICGEFGVAWTTRSPPLILMQSIINNQKAPTMCPNNHDNGSVAVKNQTGSFRWKNAKRDCLHTMRDICSQLQQTNNYMNDISESNLSENKMIFSSNPFSSTLSVANPAGAV</sequence>
<comment type="caution">
    <text evidence="1">The sequence shown here is derived from an EMBL/GenBank/DDBJ whole genome shotgun (WGS) entry which is preliminary data.</text>
</comment>
<organism evidence="1 2">
    <name type="scientific">Goodea atripinnis</name>
    <dbReference type="NCBI Taxonomy" id="208336"/>
    <lineage>
        <taxon>Eukaryota</taxon>
        <taxon>Metazoa</taxon>
        <taxon>Chordata</taxon>
        <taxon>Craniata</taxon>
        <taxon>Vertebrata</taxon>
        <taxon>Euteleostomi</taxon>
        <taxon>Actinopterygii</taxon>
        <taxon>Neopterygii</taxon>
        <taxon>Teleostei</taxon>
        <taxon>Neoteleostei</taxon>
        <taxon>Acanthomorphata</taxon>
        <taxon>Ovalentaria</taxon>
        <taxon>Atherinomorphae</taxon>
        <taxon>Cyprinodontiformes</taxon>
        <taxon>Goodeidae</taxon>
        <taxon>Goodea</taxon>
    </lineage>
</organism>
<evidence type="ECO:0000313" key="2">
    <source>
        <dbReference type="Proteomes" id="UP001476798"/>
    </source>
</evidence>
<evidence type="ECO:0000313" key="1">
    <source>
        <dbReference type="EMBL" id="MEQ2180234.1"/>
    </source>
</evidence>
<gene>
    <name evidence="1" type="ORF">GOODEAATRI_033804</name>
</gene>
<protein>
    <submittedName>
        <fullName evidence="1">Uncharacterized protein</fullName>
    </submittedName>
</protein>
<name>A0ABV0P9W2_9TELE</name>
<reference evidence="1 2" key="1">
    <citation type="submission" date="2021-06" db="EMBL/GenBank/DDBJ databases">
        <authorList>
            <person name="Palmer J.M."/>
        </authorList>
    </citation>
    <scope>NUCLEOTIDE SEQUENCE [LARGE SCALE GENOMIC DNA]</scope>
    <source>
        <strain evidence="1 2">GA_2019</strain>
        <tissue evidence="1">Muscle</tissue>
    </source>
</reference>
<dbReference type="Proteomes" id="UP001476798">
    <property type="component" value="Unassembled WGS sequence"/>
</dbReference>